<gene>
    <name evidence="14" type="ORF">SPPG_01134</name>
</gene>
<evidence type="ECO:0000259" key="12">
    <source>
        <dbReference type="PROSITE" id="PS50103"/>
    </source>
</evidence>
<name>A0A0L0HS36_SPIPD</name>
<dbReference type="OMA" id="EEVTCFK"/>
<dbReference type="STRING" id="645134.A0A0L0HS36"/>
<dbReference type="eggNOG" id="KOG1040">
    <property type="taxonomic scope" value="Eukaryota"/>
</dbReference>
<dbReference type="GO" id="GO:0008270">
    <property type="term" value="F:zinc ion binding"/>
    <property type="evidence" value="ECO:0007669"/>
    <property type="project" value="UniProtKB-KW"/>
</dbReference>
<dbReference type="FunFam" id="4.10.1000.10:FF:000012">
    <property type="entry name" value="cleavage and polyadenylation specificity factor subunit 4"/>
    <property type="match status" value="1"/>
</dbReference>
<keyword evidence="5 11" id="KW-0677">Repeat</keyword>
<feature type="zinc finger region" description="C3H1-type" evidence="10">
    <location>
        <begin position="95"/>
        <end position="122"/>
    </location>
</feature>
<dbReference type="PROSITE" id="PS50158">
    <property type="entry name" value="ZF_CCHC"/>
    <property type="match status" value="1"/>
</dbReference>
<evidence type="ECO:0000256" key="10">
    <source>
        <dbReference type="PROSITE-ProRule" id="PRU00723"/>
    </source>
</evidence>
<protein>
    <recommendedName>
        <fullName evidence="11">mRNA 3'-end-processing protein</fullName>
    </recommendedName>
</protein>
<keyword evidence="3 11" id="KW-0507">mRNA processing</keyword>
<dbReference type="OrthoDB" id="1914176at2759"/>
<evidence type="ECO:0000259" key="13">
    <source>
        <dbReference type="PROSITE" id="PS50158"/>
    </source>
</evidence>
<feature type="zinc finger region" description="C3H1-type" evidence="10">
    <location>
        <begin position="180"/>
        <end position="202"/>
    </location>
</feature>
<dbReference type="PANTHER" id="PTHR23102:SF24">
    <property type="entry name" value="CLEAVAGE AND POLYADENYLATION SPECIFICITY FACTOR SUBUNIT 4"/>
    <property type="match status" value="1"/>
</dbReference>
<keyword evidence="6 10" id="KW-0863">Zinc-finger</keyword>
<evidence type="ECO:0000313" key="15">
    <source>
        <dbReference type="Proteomes" id="UP000053201"/>
    </source>
</evidence>
<evidence type="ECO:0000256" key="7">
    <source>
        <dbReference type="ARBA" id="ARBA00022833"/>
    </source>
</evidence>
<dbReference type="InterPro" id="IPR036875">
    <property type="entry name" value="Znf_CCHC_sf"/>
</dbReference>
<feature type="domain" description="C3H1-type" evidence="12">
    <location>
        <begin position="95"/>
        <end position="122"/>
    </location>
</feature>
<dbReference type="AlphaFoldDB" id="A0A0L0HS36"/>
<dbReference type="SMART" id="SM00356">
    <property type="entry name" value="ZnF_C3H1"/>
    <property type="match status" value="5"/>
</dbReference>
<dbReference type="Pfam" id="PF00098">
    <property type="entry name" value="zf-CCHC"/>
    <property type="match status" value="1"/>
</dbReference>
<comment type="similarity">
    <text evidence="2 11">Belongs to the CPSF4/YTH1 family.</text>
</comment>
<feature type="domain" description="C3H1-type" evidence="12">
    <location>
        <begin position="123"/>
        <end position="150"/>
    </location>
</feature>
<keyword evidence="15" id="KW-1185">Reference proteome</keyword>
<evidence type="ECO:0000256" key="8">
    <source>
        <dbReference type="ARBA" id="ARBA00022884"/>
    </source>
</evidence>
<accession>A0A0L0HS36</accession>
<dbReference type="InterPro" id="IPR001878">
    <property type="entry name" value="Znf_CCHC"/>
</dbReference>
<evidence type="ECO:0000256" key="4">
    <source>
        <dbReference type="ARBA" id="ARBA00022723"/>
    </source>
</evidence>
<dbReference type="Gene3D" id="4.10.1000.10">
    <property type="entry name" value="Zinc finger, CCCH-type"/>
    <property type="match status" value="3"/>
</dbReference>
<dbReference type="SUPFAM" id="SSF57756">
    <property type="entry name" value="Retrovirus zinc finger-like domains"/>
    <property type="match status" value="1"/>
</dbReference>
<keyword evidence="9 11" id="KW-0539">Nucleus</keyword>
<evidence type="ECO:0000256" key="2">
    <source>
        <dbReference type="ARBA" id="ARBA00008907"/>
    </source>
</evidence>
<dbReference type="InterPro" id="IPR045348">
    <property type="entry name" value="CPSF4/Yth1"/>
</dbReference>
<keyword evidence="4 10" id="KW-0479">Metal-binding</keyword>
<dbReference type="GO" id="GO:0031124">
    <property type="term" value="P:mRNA 3'-end processing"/>
    <property type="evidence" value="ECO:0007669"/>
    <property type="project" value="UniProtKB-UniRule"/>
</dbReference>
<dbReference type="PROSITE" id="PS50103">
    <property type="entry name" value="ZF_C3H1"/>
    <property type="match status" value="5"/>
</dbReference>
<feature type="zinc finger region" description="C3H1-type" evidence="10">
    <location>
        <begin position="68"/>
        <end position="92"/>
    </location>
</feature>
<dbReference type="PANTHER" id="PTHR23102">
    <property type="entry name" value="CLEAVAGE AND POLYADENYLATION SPECIFICITY FACTOR SUBUNIT 4-RELATED"/>
    <property type="match status" value="1"/>
</dbReference>
<keyword evidence="8 11" id="KW-0694">RNA-binding</keyword>
<sequence>MTIPVVVSVPDGGGSSEISTTPKPTATTKVPEALSFTTITSLPTDISFDFEPFLVSELNLDITRDRSSAQSDVCKFYLKGYCHKGAGCQFRHARNDKTVVCKHWLRGLCKKGELCEFLHEYNLKKMPECWFYAKYGECSNPECMYLHVDPESKIKDCAWYARGFCKLGPECRYKHVRKAICQNYVTGFCPKGPECSLGHPKFDPPSQNPVGSVGQLDVMQGNMMDGRRPFRPLEEVTCFRCGEKGHYANHCPKRRRFNNDSQPEFSVGRPIPTVS</sequence>
<feature type="domain" description="C3H1-type" evidence="12">
    <location>
        <begin position="68"/>
        <end position="92"/>
    </location>
</feature>
<feature type="domain" description="C3H1-type" evidence="12">
    <location>
        <begin position="180"/>
        <end position="202"/>
    </location>
</feature>
<dbReference type="InterPro" id="IPR036855">
    <property type="entry name" value="Znf_CCCH_sf"/>
</dbReference>
<dbReference type="Pfam" id="PF00642">
    <property type="entry name" value="zf-CCCH"/>
    <property type="match status" value="1"/>
</dbReference>
<dbReference type="GO" id="GO:0003723">
    <property type="term" value="F:RNA binding"/>
    <property type="evidence" value="ECO:0007669"/>
    <property type="project" value="UniProtKB-UniRule"/>
</dbReference>
<evidence type="ECO:0000256" key="5">
    <source>
        <dbReference type="ARBA" id="ARBA00022737"/>
    </source>
</evidence>
<feature type="domain" description="CCHC-type" evidence="13">
    <location>
        <begin position="238"/>
        <end position="253"/>
    </location>
</feature>
<keyword evidence="7 10" id="KW-0862">Zinc</keyword>
<evidence type="ECO:0000256" key="9">
    <source>
        <dbReference type="ARBA" id="ARBA00023242"/>
    </source>
</evidence>
<feature type="zinc finger region" description="C3H1-type" evidence="10">
    <location>
        <begin position="151"/>
        <end position="178"/>
    </location>
</feature>
<proteinExistence type="inferred from homology"/>
<evidence type="ECO:0000256" key="11">
    <source>
        <dbReference type="RuleBase" id="RU369008"/>
    </source>
</evidence>
<dbReference type="GeneID" id="27684820"/>
<dbReference type="Proteomes" id="UP000053201">
    <property type="component" value="Unassembled WGS sequence"/>
</dbReference>
<evidence type="ECO:0000256" key="3">
    <source>
        <dbReference type="ARBA" id="ARBA00022664"/>
    </source>
</evidence>
<dbReference type="Gene3D" id="4.10.60.10">
    <property type="entry name" value="Zinc finger, CCHC-type"/>
    <property type="match status" value="1"/>
</dbReference>
<comment type="subcellular location">
    <subcellularLocation>
        <location evidence="1 11">Nucleus</location>
    </subcellularLocation>
</comment>
<dbReference type="VEuPathDB" id="FungiDB:SPPG_01134"/>
<dbReference type="SMART" id="SM00343">
    <property type="entry name" value="ZnF_C2HC"/>
    <property type="match status" value="1"/>
</dbReference>
<reference evidence="14 15" key="1">
    <citation type="submission" date="2009-08" db="EMBL/GenBank/DDBJ databases">
        <title>The Genome Sequence of Spizellomyces punctatus strain DAOM BR117.</title>
        <authorList>
            <consortium name="The Broad Institute Genome Sequencing Platform"/>
            <person name="Russ C."/>
            <person name="Cuomo C."/>
            <person name="Shea T."/>
            <person name="Young S.K."/>
            <person name="Zeng Q."/>
            <person name="Koehrsen M."/>
            <person name="Haas B."/>
            <person name="Borodovsky M."/>
            <person name="Guigo R."/>
            <person name="Alvarado L."/>
            <person name="Berlin A."/>
            <person name="Bochicchio J."/>
            <person name="Borenstein D."/>
            <person name="Chapman S."/>
            <person name="Chen Z."/>
            <person name="Engels R."/>
            <person name="Freedman E."/>
            <person name="Gellesch M."/>
            <person name="Goldberg J."/>
            <person name="Griggs A."/>
            <person name="Gujja S."/>
            <person name="Heiman D."/>
            <person name="Hepburn T."/>
            <person name="Howarth C."/>
            <person name="Jen D."/>
            <person name="Larson L."/>
            <person name="Lewis B."/>
            <person name="Mehta T."/>
            <person name="Park D."/>
            <person name="Pearson M."/>
            <person name="Roberts A."/>
            <person name="Saif S."/>
            <person name="Shenoy N."/>
            <person name="Sisk P."/>
            <person name="Stolte C."/>
            <person name="Sykes S."/>
            <person name="Thomson T."/>
            <person name="Walk T."/>
            <person name="White J."/>
            <person name="Yandava C."/>
            <person name="Burger G."/>
            <person name="Gray M.W."/>
            <person name="Holland P.W.H."/>
            <person name="King N."/>
            <person name="Lang F.B.F."/>
            <person name="Roger A.J."/>
            <person name="Ruiz-Trillo I."/>
            <person name="Lander E."/>
            <person name="Nusbaum C."/>
        </authorList>
    </citation>
    <scope>NUCLEOTIDE SEQUENCE [LARGE SCALE GENOMIC DNA]</scope>
    <source>
        <strain evidence="14 15">DAOM BR117</strain>
    </source>
</reference>
<organism evidence="14 15">
    <name type="scientific">Spizellomyces punctatus (strain DAOM BR117)</name>
    <dbReference type="NCBI Taxonomy" id="645134"/>
    <lineage>
        <taxon>Eukaryota</taxon>
        <taxon>Fungi</taxon>
        <taxon>Fungi incertae sedis</taxon>
        <taxon>Chytridiomycota</taxon>
        <taxon>Chytridiomycota incertae sedis</taxon>
        <taxon>Chytridiomycetes</taxon>
        <taxon>Spizellomycetales</taxon>
        <taxon>Spizellomycetaceae</taxon>
        <taxon>Spizellomyces</taxon>
    </lineage>
</organism>
<dbReference type="SUPFAM" id="SSF90229">
    <property type="entry name" value="CCCH zinc finger"/>
    <property type="match status" value="2"/>
</dbReference>
<dbReference type="RefSeq" id="XP_016611703.1">
    <property type="nucleotide sequence ID" value="XM_016749455.1"/>
</dbReference>
<feature type="domain" description="C3H1-type" evidence="12">
    <location>
        <begin position="151"/>
        <end position="178"/>
    </location>
</feature>
<comment type="function">
    <text evidence="11">Component of the cleavage factor I (CF I) involved in pre-mRNA 3'-end processing.</text>
</comment>
<dbReference type="GO" id="GO:0005634">
    <property type="term" value="C:nucleus"/>
    <property type="evidence" value="ECO:0007669"/>
    <property type="project" value="UniProtKB-SubCell"/>
</dbReference>
<evidence type="ECO:0000256" key="6">
    <source>
        <dbReference type="ARBA" id="ARBA00022771"/>
    </source>
</evidence>
<dbReference type="EMBL" id="KQ257451">
    <property type="protein sequence ID" value="KND03664.1"/>
    <property type="molecule type" value="Genomic_DNA"/>
</dbReference>
<dbReference type="InParanoid" id="A0A0L0HS36"/>
<evidence type="ECO:0000256" key="1">
    <source>
        <dbReference type="ARBA" id="ARBA00004123"/>
    </source>
</evidence>
<evidence type="ECO:0000313" key="14">
    <source>
        <dbReference type="EMBL" id="KND03664.1"/>
    </source>
</evidence>
<dbReference type="Pfam" id="PF14608">
    <property type="entry name" value="zf-CCCH_2"/>
    <property type="match status" value="4"/>
</dbReference>
<dbReference type="InterPro" id="IPR000571">
    <property type="entry name" value="Znf_CCCH"/>
</dbReference>
<feature type="zinc finger region" description="C3H1-type" evidence="10">
    <location>
        <begin position="123"/>
        <end position="150"/>
    </location>
</feature>